<evidence type="ECO:0000313" key="8">
    <source>
        <dbReference type="Proteomes" id="UP000192491"/>
    </source>
</evidence>
<evidence type="ECO:0000313" key="7">
    <source>
        <dbReference type="EMBL" id="OQX07224.1"/>
    </source>
</evidence>
<comment type="subcellular location">
    <subcellularLocation>
        <location evidence="1">Membrane</location>
        <topology evidence="1">Multi-pass membrane protein</topology>
    </subcellularLocation>
</comment>
<feature type="transmembrane region" description="Helical" evidence="6">
    <location>
        <begin position="57"/>
        <end position="81"/>
    </location>
</feature>
<proteinExistence type="inferred from homology"/>
<evidence type="ECO:0000256" key="4">
    <source>
        <dbReference type="ARBA" id="ARBA00022989"/>
    </source>
</evidence>
<organism evidence="7 8">
    <name type="scientific">Thiothrix lacustris</name>
    <dbReference type="NCBI Taxonomy" id="525917"/>
    <lineage>
        <taxon>Bacteria</taxon>
        <taxon>Pseudomonadati</taxon>
        <taxon>Pseudomonadota</taxon>
        <taxon>Gammaproteobacteria</taxon>
        <taxon>Thiotrichales</taxon>
        <taxon>Thiotrichaceae</taxon>
        <taxon>Thiothrix</taxon>
    </lineage>
</organism>
<keyword evidence="3 6" id="KW-0812">Transmembrane</keyword>
<feature type="transmembrane region" description="Helical" evidence="6">
    <location>
        <begin position="12"/>
        <end position="45"/>
    </location>
</feature>
<dbReference type="EMBL" id="MTEJ01000216">
    <property type="protein sequence ID" value="OQX07224.1"/>
    <property type="molecule type" value="Genomic_DNA"/>
</dbReference>
<evidence type="ECO:0000256" key="2">
    <source>
        <dbReference type="ARBA" id="ARBA00009773"/>
    </source>
</evidence>
<accession>A0A1Y1QJL2</accession>
<evidence type="ECO:0008006" key="9">
    <source>
        <dbReference type="Google" id="ProtNLM"/>
    </source>
</evidence>
<keyword evidence="5 6" id="KW-0472">Membrane</keyword>
<comment type="caution">
    <text evidence="7">The sequence shown here is derived from an EMBL/GenBank/DDBJ whole genome shotgun (WGS) entry which is preliminary data.</text>
</comment>
<dbReference type="GO" id="GO:0016020">
    <property type="term" value="C:membrane"/>
    <property type="evidence" value="ECO:0007669"/>
    <property type="project" value="UniProtKB-SubCell"/>
</dbReference>
<dbReference type="InterPro" id="IPR002549">
    <property type="entry name" value="AI-2E-like"/>
</dbReference>
<evidence type="ECO:0000256" key="5">
    <source>
        <dbReference type="ARBA" id="ARBA00023136"/>
    </source>
</evidence>
<name>A0A1Y1QJL2_9GAMM</name>
<feature type="non-terminal residue" evidence="7">
    <location>
        <position position="124"/>
    </location>
</feature>
<keyword evidence="4 6" id="KW-1133">Transmembrane helix</keyword>
<dbReference type="AlphaFoldDB" id="A0A1Y1QJL2"/>
<reference evidence="7 8" key="1">
    <citation type="submission" date="2017-01" db="EMBL/GenBank/DDBJ databases">
        <title>Novel large sulfur bacteria in the metagenomes of groundwater-fed chemosynthetic microbial mats in the Lake Huron basin.</title>
        <authorList>
            <person name="Sharrar A.M."/>
            <person name="Flood B.E."/>
            <person name="Bailey J.V."/>
            <person name="Jones D.S."/>
            <person name="Biddanda B."/>
            <person name="Ruberg S.A."/>
            <person name="Marcus D.N."/>
            <person name="Dick G.J."/>
        </authorList>
    </citation>
    <scope>NUCLEOTIDE SEQUENCE [LARGE SCALE GENOMIC DNA]</scope>
    <source>
        <strain evidence="7">A8</strain>
    </source>
</reference>
<dbReference type="Pfam" id="PF01594">
    <property type="entry name" value="AI-2E_transport"/>
    <property type="match status" value="1"/>
</dbReference>
<gene>
    <name evidence="7" type="ORF">BWK73_28620</name>
</gene>
<comment type="similarity">
    <text evidence="2">Belongs to the autoinducer-2 exporter (AI-2E) (TC 2.A.86) family.</text>
</comment>
<evidence type="ECO:0000256" key="3">
    <source>
        <dbReference type="ARBA" id="ARBA00022692"/>
    </source>
</evidence>
<evidence type="ECO:0000256" key="6">
    <source>
        <dbReference type="SAM" id="Phobius"/>
    </source>
</evidence>
<dbReference type="Proteomes" id="UP000192491">
    <property type="component" value="Unassembled WGS sequence"/>
</dbReference>
<evidence type="ECO:0000256" key="1">
    <source>
        <dbReference type="ARBA" id="ARBA00004141"/>
    </source>
</evidence>
<protein>
    <recommendedName>
        <fullName evidence="9">AI-2E family transporter</fullName>
    </recommendedName>
</protein>
<sequence length="124" mass="14026">MEGNAANNLKTPVWGMFIISMGVVLYVAKAILIPIVLAVIASFLLTPAVNYLQKFRIPSTVSSFLILLLFTLLLTAINYLAFSDSTINNANRYWHLVIHIFLLRQINYLRTSANRINMLHEAVF</sequence>